<evidence type="ECO:0000313" key="2">
    <source>
        <dbReference type="WBParaSite" id="PSAMB.scaffold1467size31127.g13583.t1"/>
    </source>
</evidence>
<protein>
    <submittedName>
        <fullName evidence="2">Uncharacterized protein</fullName>
    </submittedName>
</protein>
<accession>A0A914V266</accession>
<sequence>MSSGDRLRELREKYRAQPGDSNHQPSNVLVTSKFDYGKEVARIHETFSLDWRKMVKDDVSRVEPYLKFIPELEGELQAWSLEWRDAIRTVVDKHLAAFK</sequence>
<reference evidence="2" key="1">
    <citation type="submission" date="2022-11" db="UniProtKB">
        <authorList>
            <consortium name="WormBaseParasite"/>
        </authorList>
    </citation>
    <scope>IDENTIFICATION</scope>
</reference>
<dbReference type="WBParaSite" id="PSAMB.scaffold1467size31127.g13583.t1">
    <property type="protein sequence ID" value="PSAMB.scaffold1467size31127.g13583.t1"/>
    <property type="gene ID" value="PSAMB.scaffold1467size31127.g13583"/>
</dbReference>
<dbReference type="Proteomes" id="UP000887566">
    <property type="component" value="Unplaced"/>
</dbReference>
<keyword evidence="1" id="KW-1185">Reference proteome</keyword>
<dbReference type="AlphaFoldDB" id="A0A914V266"/>
<organism evidence="1 2">
    <name type="scientific">Plectus sambesii</name>
    <dbReference type="NCBI Taxonomy" id="2011161"/>
    <lineage>
        <taxon>Eukaryota</taxon>
        <taxon>Metazoa</taxon>
        <taxon>Ecdysozoa</taxon>
        <taxon>Nematoda</taxon>
        <taxon>Chromadorea</taxon>
        <taxon>Plectida</taxon>
        <taxon>Plectina</taxon>
        <taxon>Plectoidea</taxon>
        <taxon>Plectidae</taxon>
        <taxon>Plectus</taxon>
    </lineage>
</organism>
<name>A0A914V266_9BILA</name>
<proteinExistence type="predicted"/>
<evidence type="ECO:0000313" key="1">
    <source>
        <dbReference type="Proteomes" id="UP000887566"/>
    </source>
</evidence>